<reference evidence="2 3" key="1">
    <citation type="submission" date="2016-02" db="EMBL/GenBank/DDBJ databases">
        <authorList>
            <person name="Wen L."/>
            <person name="He K."/>
            <person name="Yang H."/>
        </authorList>
    </citation>
    <scope>NUCLEOTIDE SEQUENCE [LARGE SCALE GENOMIC DNA]</scope>
    <source>
        <strain evidence="2 3">CZ1127</strain>
    </source>
</reference>
<feature type="transmembrane region" description="Helical" evidence="1">
    <location>
        <begin position="313"/>
        <end position="334"/>
    </location>
</feature>
<sequence length="441" mass="51094">MTNKHALLVILLSAIAYYLFAYTTARTDFNKVFTYYSILFIAFVLLYKYSKLSTKWLIVSGILLRLIFLFAIPNLSDDFYRFIWDGRAIANGINPYLILPQNNPNLISNGIELYKGMGSMNGSHFTCYPPLNQFAFTIPAIISENGILISTIMMRLTLIISDIIALYFGLKILEHLNIEKRKILLYFINPFIIIELTGNLHYEGMMIAFLSASIYYLLKNKNHLSAILWAFAVSIKLIPLLFIPLFYKKLGLKKLLIYGTLVLIVNAILFLPFIDKELIQNFSSSIELYFQNFEFNASIYYIVREIGFWIKGYNIIGIVGKITPFIIISIAALISLIRKNNKIDILFTSMLFLIVCYYILASVVHPWYIAIPLFLSVFTKYKFPVIWSFTIIFSYSAYVNHNYKENLWLVFLEYLIVIIFFIIEIIQTTSPSETKHNKLPL</sequence>
<feature type="transmembrane region" description="Helical" evidence="1">
    <location>
        <begin position="31"/>
        <end position="49"/>
    </location>
</feature>
<feature type="transmembrane region" description="Helical" evidence="1">
    <location>
        <begin position="255"/>
        <end position="274"/>
    </location>
</feature>
<keyword evidence="3" id="KW-1185">Reference proteome</keyword>
<name>A0A1B1Y7Z8_9FLAO</name>
<keyword evidence="1" id="KW-1133">Transmembrane helix</keyword>
<feature type="transmembrane region" description="Helical" evidence="1">
    <location>
        <begin position="407"/>
        <end position="426"/>
    </location>
</feature>
<dbReference type="EMBL" id="CP014224">
    <property type="protein sequence ID" value="ANW96886.1"/>
    <property type="molecule type" value="Genomic_DNA"/>
</dbReference>
<feature type="transmembrane region" description="Helical" evidence="1">
    <location>
        <begin position="224"/>
        <end position="243"/>
    </location>
</feature>
<evidence type="ECO:0000256" key="1">
    <source>
        <dbReference type="SAM" id="Phobius"/>
    </source>
</evidence>
<keyword evidence="1" id="KW-0812">Transmembrane</keyword>
<dbReference type="GO" id="GO:0005886">
    <property type="term" value="C:plasma membrane"/>
    <property type="evidence" value="ECO:0007669"/>
    <property type="project" value="UniProtKB-SubCell"/>
</dbReference>
<dbReference type="AlphaFoldDB" id="A0A1B1Y7Z8"/>
<dbReference type="STRING" id="1790137.AXE80_11595"/>
<feature type="transmembrane region" description="Helical" evidence="1">
    <location>
        <begin position="147"/>
        <end position="170"/>
    </location>
</feature>
<evidence type="ECO:0008006" key="4">
    <source>
        <dbReference type="Google" id="ProtNLM"/>
    </source>
</evidence>
<feature type="transmembrane region" description="Helical" evidence="1">
    <location>
        <begin position="381"/>
        <end position="400"/>
    </location>
</feature>
<gene>
    <name evidence="2" type="ORF">AXE80_11595</name>
</gene>
<dbReference type="KEGG" id="wfu:AXE80_11595"/>
<accession>A0A1B1Y7Z8</accession>
<protein>
    <recommendedName>
        <fullName evidence="4">Mannosyltransferase</fullName>
    </recommendedName>
</protein>
<dbReference type="OrthoDB" id="1491846at2"/>
<dbReference type="Proteomes" id="UP000092967">
    <property type="component" value="Chromosome"/>
</dbReference>
<dbReference type="GO" id="GO:0016758">
    <property type="term" value="F:hexosyltransferase activity"/>
    <property type="evidence" value="ECO:0007669"/>
    <property type="project" value="InterPro"/>
</dbReference>
<feature type="transmembrane region" description="Helical" evidence="1">
    <location>
        <begin position="191"/>
        <end position="218"/>
    </location>
</feature>
<feature type="transmembrane region" description="Helical" evidence="1">
    <location>
        <begin position="56"/>
        <end position="75"/>
    </location>
</feature>
<evidence type="ECO:0000313" key="3">
    <source>
        <dbReference type="Proteomes" id="UP000092967"/>
    </source>
</evidence>
<dbReference type="Pfam" id="PF26314">
    <property type="entry name" value="MptA_B_family"/>
    <property type="match status" value="1"/>
</dbReference>
<organism evidence="2 3">
    <name type="scientific">Wenyingzhuangia fucanilytica</name>
    <dbReference type="NCBI Taxonomy" id="1790137"/>
    <lineage>
        <taxon>Bacteria</taxon>
        <taxon>Pseudomonadati</taxon>
        <taxon>Bacteroidota</taxon>
        <taxon>Flavobacteriia</taxon>
        <taxon>Flavobacteriales</taxon>
        <taxon>Flavobacteriaceae</taxon>
        <taxon>Wenyingzhuangia</taxon>
    </lineage>
</organism>
<proteinExistence type="predicted"/>
<feature type="transmembrane region" description="Helical" evidence="1">
    <location>
        <begin position="346"/>
        <end position="369"/>
    </location>
</feature>
<keyword evidence="1" id="KW-0472">Membrane</keyword>
<evidence type="ECO:0000313" key="2">
    <source>
        <dbReference type="EMBL" id="ANW96886.1"/>
    </source>
</evidence>